<feature type="domain" description="EamA" evidence="4">
    <location>
        <begin position="4"/>
        <end position="137"/>
    </location>
</feature>
<feature type="transmembrane region" description="Helical" evidence="3">
    <location>
        <begin position="147"/>
        <end position="168"/>
    </location>
</feature>
<reference evidence="5" key="1">
    <citation type="submission" date="2023-07" db="EMBL/GenBank/DDBJ databases">
        <title>Genomic Encyclopedia of Type Strains, Phase IV (KMG-IV): sequencing the most valuable type-strain genomes for metagenomic binning, comparative biology and taxonomic classification.</title>
        <authorList>
            <person name="Goeker M."/>
        </authorList>
    </citation>
    <scope>NUCLEOTIDE SEQUENCE [LARGE SCALE GENOMIC DNA]</scope>
    <source>
        <strain evidence="5">JSM 076093</strain>
    </source>
</reference>
<dbReference type="InterPro" id="IPR037185">
    <property type="entry name" value="EmrE-like"/>
</dbReference>
<comment type="similarity">
    <text evidence="2">Belongs to the EamA transporter family.</text>
</comment>
<dbReference type="Pfam" id="PF00892">
    <property type="entry name" value="EamA"/>
    <property type="match status" value="2"/>
</dbReference>
<evidence type="ECO:0000256" key="2">
    <source>
        <dbReference type="ARBA" id="ARBA00007362"/>
    </source>
</evidence>
<feature type="transmembrane region" description="Helical" evidence="3">
    <location>
        <begin position="91"/>
        <end position="110"/>
    </location>
</feature>
<evidence type="ECO:0000256" key="3">
    <source>
        <dbReference type="SAM" id="Phobius"/>
    </source>
</evidence>
<feature type="domain" description="EamA" evidence="4">
    <location>
        <begin position="151"/>
        <end position="283"/>
    </location>
</feature>
<dbReference type="SUPFAM" id="SSF103481">
    <property type="entry name" value="Multidrug resistance efflux transporter EmrE"/>
    <property type="match status" value="2"/>
</dbReference>
<evidence type="ECO:0000313" key="5">
    <source>
        <dbReference type="EMBL" id="MDQ0481794.1"/>
    </source>
</evidence>
<keyword evidence="3" id="KW-0812">Transmembrane</keyword>
<dbReference type="PANTHER" id="PTHR22911:SF137">
    <property type="entry name" value="SOLUTE CARRIER FAMILY 35 MEMBER G2-RELATED"/>
    <property type="match status" value="1"/>
</dbReference>
<dbReference type="Proteomes" id="UP001226720">
    <property type="component" value="Unassembled WGS sequence"/>
</dbReference>
<feature type="transmembrane region" description="Helical" evidence="3">
    <location>
        <begin position="67"/>
        <end position="85"/>
    </location>
</feature>
<feature type="transmembrane region" description="Helical" evidence="3">
    <location>
        <begin position="180"/>
        <end position="200"/>
    </location>
</feature>
<evidence type="ECO:0000256" key="1">
    <source>
        <dbReference type="ARBA" id="ARBA00004127"/>
    </source>
</evidence>
<feature type="transmembrane region" description="Helical" evidence="3">
    <location>
        <begin position="242"/>
        <end position="262"/>
    </location>
</feature>
<keyword evidence="3" id="KW-0472">Membrane</keyword>
<sequence length="299" mass="31775">MKIKGIIFVLLGAGSFGFTPVFVKTGFGDGYSLGQINIAQMVLAFILLSSLSLILGLKVKNLSKSDYIKIMITGTAMGLTSVFYYGAMLYLSASLAIILLFQFVWIGMIYEWVFSKVKPTRVNVLSLLVTLTGVVFASNLIAGDASAFHPIGLLLGFLAGASYAGFIFFSGQVATRSHPIVRSVLMVAGSMVLVLVVFVRDIPTIPITDGRMWLLGTGLALVGGVIPTLFFAKGAPLITGRLANVLSSIELPVAIISAMIVLSESVSFLQWVGVLLIVVAIIINELGCMLKGRAVSDQG</sequence>
<dbReference type="InterPro" id="IPR000620">
    <property type="entry name" value="EamA_dom"/>
</dbReference>
<dbReference type="EMBL" id="JAUSWM010000001">
    <property type="protein sequence ID" value="MDQ0481794.1"/>
    <property type="molecule type" value="Genomic_DNA"/>
</dbReference>
<dbReference type="RefSeq" id="WP_301550755.1">
    <property type="nucleotide sequence ID" value="NZ_JAQRMZ010000002.1"/>
</dbReference>
<proteinExistence type="inferred from homology"/>
<gene>
    <name evidence="5" type="ORF">QO000_000747</name>
</gene>
<dbReference type="PANTHER" id="PTHR22911">
    <property type="entry name" value="ACYL-MALONYL CONDENSING ENZYME-RELATED"/>
    <property type="match status" value="1"/>
</dbReference>
<feature type="transmembrane region" description="Helical" evidence="3">
    <location>
        <begin position="33"/>
        <end position="55"/>
    </location>
</feature>
<comment type="caution">
    <text evidence="5">The sequence shown here is derived from an EMBL/GenBank/DDBJ whole genome shotgun (WGS) entry which is preliminary data.</text>
</comment>
<name>A0ABU0K0F4_9BACL</name>
<organism evidence="5 6">
    <name type="scientific">Guptibacillus hwajinpoensis</name>
    <dbReference type="NCBI Taxonomy" id="208199"/>
    <lineage>
        <taxon>Bacteria</taxon>
        <taxon>Bacillati</taxon>
        <taxon>Bacillota</taxon>
        <taxon>Bacilli</taxon>
        <taxon>Bacillales</taxon>
        <taxon>Guptibacillaceae</taxon>
        <taxon>Guptibacillus</taxon>
    </lineage>
</organism>
<feature type="transmembrane region" description="Helical" evidence="3">
    <location>
        <begin position="122"/>
        <end position="141"/>
    </location>
</feature>
<keyword evidence="6" id="KW-1185">Reference proteome</keyword>
<dbReference type="GeneID" id="301326057"/>
<feature type="transmembrane region" description="Helical" evidence="3">
    <location>
        <begin position="268"/>
        <end position="290"/>
    </location>
</feature>
<keyword evidence="3" id="KW-1133">Transmembrane helix</keyword>
<comment type="subcellular location">
    <subcellularLocation>
        <location evidence="1">Endomembrane system</location>
        <topology evidence="1">Multi-pass membrane protein</topology>
    </subcellularLocation>
</comment>
<evidence type="ECO:0000313" key="6">
    <source>
        <dbReference type="Proteomes" id="UP001226720"/>
    </source>
</evidence>
<accession>A0ABU0K0F4</accession>
<evidence type="ECO:0000259" key="4">
    <source>
        <dbReference type="Pfam" id="PF00892"/>
    </source>
</evidence>
<protein>
    <submittedName>
        <fullName evidence="5">Drug/metabolite transporter (DMT)-like permease</fullName>
    </submittedName>
</protein>
<feature type="transmembrane region" description="Helical" evidence="3">
    <location>
        <begin position="212"/>
        <end position="230"/>
    </location>
</feature>